<evidence type="ECO:0000313" key="3">
    <source>
        <dbReference type="Proteomes" id="UP001292116"/>
    </source>
</evidence>
<name>A0ABU5KVX0_9PSED</name>
<feature type="transmembrane region" description="Helical" evidence="1">
    <location>
        <begin position="76"/>
        <end position="99"/>
    </location>
</feature>
<proteinExistence type="predicted"/>
<sequence length="145" mass="15947">MKDILDWFSKVNSRSLLMVFGALTLLSVFPDSSPLADPFSVAALALPVAMGMSYLMVLSWVVFIGRLNLGLRDGDWANMGVLIGGSGLAYCLCILLWYVSHTPDLLDIKTLGAADFVRFVTLYLLSVVTMRVPRYPAVARGHEFD</sequence>
<keyword evidence="1" id="KW-0812">Transmembrane</keyword>
<evidence type="ECO:0000313" key="2">
    <source>
        <dbReference type="EMBL" id="MDZ5738081.1"/>
    </source>
</evidence>
<dbReference type="RefSeq" id="WP_322491033.1">
    <property type="nucleotide sequence ID" value="NZ_JAXUBM010000006.1"/>
</dbReference>
<protein>
    <recommendedName>
        <fullName evidence="4">DUF805 domain-containing protein</fullName>
    </recommendedName>
</protein>
<keyword evidence="3" id="KW-1185">Reference proteome</keyword>
<gene>
    <name evidence="2" type="ORF">SOW75_07765</name>
</gene>
<keyword evidence="1" id="KW-0472">Membrane</keyword>
<evidence type="ECO:0000256" key="1">
    <source>
        <dbReference type="SAM" id="Phobius"/>
    </source>
</evidence>
<accession>A0ABU5KVX0</accession>
<comment type="caution">
    <text evidence="2">The sequence shown here is derived from an EMBL/GenBank/DDBJ whole genome shotgun (WGS) entry which is preliminary data.</text>
</comment>
<reference evidence="2 3" key="1">
    <citation type="submission" date="2023-11" db="EMBL/GenBank/DDBJ databases">
        <title>Draft genomes analysis of Pseudomonas asiatica isolated from milk, feces and farm soil of cows suffering from clinical mastitis.</title>
        <authorList>
            <person name="Rahman T."/>
            <person name="Das Z.C."/>
            <person name="Hoque M.N."/>
        </authorList>
    </citation>
    <scope>NUCLEOTIDE SEQUENCE [LARGE SCALE GENOMIC DNA]</scope>
    <source>
        <strain evidence="2 3">2F2</strain>
    </source>
</reference>
<keyword evidence="1" id="KW-1133">Transmembrane helix</keyword>
<organism evidence="2 3">
    <name type="scientific">Pseudomonas asiatica</name>
    <dbReference type="NCBI Taxonomy" id="2219225"/>
    <lineage>
        <taxon>Bacteria</taxon>
        <taxon>Pseudomonadati</taxon>
        <taxon>Pseudomonadota</taxon>
        <taxon>Gammaproteobacteria</taxon>
        <taxon>Pseudomonadales</taxon>
        <taxon>Pseudomonadaceae</taxon>
        <taxon>Pseudomonas</taxon>
    </lineage>
</organism>
<dbReference type="EMBL" id="JAXUBM010000006">
    <property type="protein sequence ID" value="MDZ5738081.1"/>
    <property type="molecule type" value="Genomic_DNA"/>
</dbReference>
<feature type="transmembrane region" description="Helical" evidence="1">
    <location>
        <begin position="40"/>
        <end position="64"/>
    </location>
</feature>
<evidence type="ECO:0008006" key="4">
    <source>
        <dbReference type="Google" id="ProtNLM"/>
    </source>
</evidence>
<dbReference type="Proteomes" id="UP001292116">
    <property type="component" value="Unassembled WGS sequence"/>
</dbReference>